<dbReference type="Pfam" id="PF09722">
    <property type="entry name" value="Xre_MbcA_ParS_C"/>
    <property type="match status" value="1"/>
</dbReference>
<dbReference type="Proteomes" id="UP001143328">
    <property type="component" value="Unassembled WGS sequence"/>
</dbReference>
<dbReference type="EMBL" id="BSFN01000013">
    <property type="protein sequence ID" value="GLK90763.1"/>
    <property type="molecule type" value="Genomic_DNA"/>
</dbReference>
<proteinExistence type="predicted"/>
<feature type="domain" description="Antitoxin Xre/MbcA/ParS-like toxin-binding" evidence="1">
    <location>
        <begin position="25"/>
        <end position="75"/>
    </location>
</feature>
<accession>A0A9W6NH51</accession>
<reference evidence="2" key="2">
    <citation type="submission" date="2023-01" db="EMBL/GenBank/DDBJ databases">
        <authorList>
            <person name="Sun Q."/>
            <person name="Evtushenko L."/>
        </authorList>
    </citation>
    <scope>NUCLEOTIDE SEQUENCE</scope>
    <source>
        <strain evidence="2">VKM B-2935</strain>
    </source>
</reference>
<dbReference type="RefSeq" id="WP_271196941.1">
    <property type="nucleotide sequence ID" value="NZ_BSFN01000013.1"/>
</dbReference>
<name>A0A9W6NH51_9PSED</name>
<evidence type="ECO:0000313" key="3">
    <source>
        <dbReference type="Proteomes" id="UP001143328"/>
    </source>
</evidence>
<dbReference type="NCBIfam" id="TIGR02293">
    <property type="entry name" value="TAS_TIGR02293"/>
    <property type="match status" value="1"/>
</dbReference>
<gene>
    <name evidence="2" type="ORF">GCM10017655_38270</name>
</gene>
<comment type="caution">
    <text evidence="2">The sequence shown here is derived from an EMBL/GenBank/DDBJ whole genome shotgun (WGS) entry which is preliminary data.</text>
</comment>
<dbReference type="InterPro" id="IPR011979">
    <property type="entry name" value="Antitox_Xre"/>
</dbReference>
<evidence type="ECO:0000313" key="2">
    <source>
        <dbReference type="EMBL" id="GLK90763.1"/>
    </source>
</evidence>
<sequence>MAKNANHWEQEAQRTLRVVETMDYATSVFGNRGLAARWMHQPARGLNRRTPIELVLTDRDGCEAVLNYLGRIEYGVYC</sequence>
<keyword evidence="3" id="KW-1185">Reference proteome</keyword>
<dbReference type="InterPro" id="IPR024467">
    <property type="entry name" value="Xre/MbcA/ParS-like_toxin-bd"/>
</dbReference>
<dbReference type="AlphaFoldDB" id="A0A9W6NH51"/>
<protein>
    <recommendedName>
        <fullName evidence="1">Antitoxin Xre/MbcA/ParS-like toxin-binding domain-containing protein</fullName>
    </recommendedName>
</protein>
<evidence type="ECO:0000259" key="1">
    <source>
        <dbReference type="Pfam" id="PF09722"/>
    </source>
</evidence>
<organism evidence="2 3">
    <name type="scientific">Pseudomonas turukhanskensis</name>
    <dbReference type="NCBI Taxonomy" id="1806536"/>
    <lineage>
        <taxon>Bacteria</taxon>
        <taxon>Pseudomonadati</taxon>
        <taxon>Pseudomonadota</taxon>
        <taxon>Gammaproteobacteria</taxon>
        <taxon>Pseudomonadales</taxon>
        <taxon>Pseudomonadaceae</taxon>
        <taxon>Pseudomonas</taxon>
    </lineage>
</organism>
<reference evidence="2" key="1">
    <citation type="journal article" date="2014" name="Int. J. Syst. Evol. Microbiol.">
        <title>Complete genome sequence of Corynebacterium casei LMG S-19264T (=DSM 44701T), isolated from a smear-ripened cheese.</title>
        <authorList>
            <consortium name="US DOE Joint Genome Institute (JGI-PGF)"/>
            <person name="Walter F."/>
            <person name="Albersmeier A."/>
            <person name="Kalinowski J."/>
            <person name="Ruckert C."/>
        </authorList>
    </citation>
    <scope>NUCLEOTIDE SEQUENCE</scope>
    <source>
        <strain evidence="2">VKM B-2935</strain>
    </source>
</reference>